<dbReference type="STRING" id="296218.AWN68_11685"/>
<dbReference type="GO" id="GO:0016717">
    <property type="term" value="F:oxidoreductase activity, acting on paired donors, with oxidation of a pair of donors resulting in the reduction of molecular oxygen to two molecules of water"/>
    <property type="evidence" value="ECO:0007669"/>
    <property type="project" value="TreeGrafter"/>
</dbReference>
<keyword evidence="4" id="KW-1185">Reference proteome</keyword>
<name>A0A150X106_9BACT</name>
<keyword evidence="1" id="KW-0812">Transmembrane</keyword>
<sequence length="385" mass="44518">MNSDVLEHKTAPSKKKFQKVIFDKFTQDGFQKDVNERVDRYFETNNLSKTANSGMVFKTIWILAGWAATYALVISGLVSPIGMFLLALGHGFFSAMIGLNIAHDAIHGSYTKNQKLNERLGLTFNFMGANDYVWKISHNLVHHTYTNIPDHDGDIDQPPILRLQPNQDLWWVHRFQHIYAYFLYSLATVSWVFVKDYKKFFQHQLGGHYRKDFPKKEIFRLFFYKALYYSVFLVIPIIVIDLPWYWILFGFIAGHLLEGFTVAVIFMLAHIIEGTSFPEPKKDGKIGLPWADLQMYTTANFAIKNKLVNYLFGGLNFQIEHHLFPKICHVHYPKIAEIVKETAKEHDLPYIEHETFFGAVASHTRFLKQFGTTPKGVMVPRVANA</sequence>
<dbReference type="AlphaFoldDB" id="A0A150X106"/>
<dbReference type="PIRSF" id="PIRSF015921">
    <property type="entry name" value="FA_sphinglp_des"/>
    <property type="match status" value="1"/>
</dbReference>
<dbReference type="PANTHER" id="PTHR19353">
    <property type="entry name" value="FATTY ACID DESATURASE 2"/>
    <property type="match status" value="1"/>
</dbReference>
<dbReference type="PANTHER" id="PTHR19353:SF19">
    <property type="entry name" value="DELTA(5) FATTY ACID DESATURASE C-RELATED"/>
    <property type="match status" value="1"/>
</dbReference>
<dbReference type="InterPro" id="IPR005804">
    <property type="entry name" value="FA_desaturase_dom"/>
</dbReference>
<dbReference type="GO" id="GO:0008610">
    <property type="term" value="P:lipid biosynthetic process"/>
    <property type="evidence" value="ECO:0007669"/>
    <property type="project" value="UniProtKB-ARBA"/>
</dbReference>
<comment type="caution">
    <text evidence="3">The sequence shown here is derived from an EMBL/GenBank/DDBJ whole genome shotgun (WGS) entry which is preliminary data.</text>
</comment>
<evidence type="ECO:0000313" key="4">
    <source>
        <dbReference type="Proteomes" id="UP000075615"/>
    </source>
</evidence>
<accession>A0A150X106</accession>
<feature type="transmembrane region" description="Helical" evidence="1">
    <location>
        <begin position="218"/>
        <end position="239"/>
    </location>
</feature>
<feature type="transmembrane region" description="Helical" evidence="1">
    <location>
        <begin position="178"/>
        <end position="197"/>
    </location>
</feature>
<dbReference type="EMBL" id="LRDB01000051">
    <property type="protein sequence ID" value="KYG72417.1"/>
    <property type="molecule type" value="Genomic_DNA"/>
</dbReference>
<feature type="transmembrane region" description="Helical" evidence="1">
    <location>
        <begin position="245"/>
        <end position="272"/>
    </location>
</feature>
<evidence type="ECO:0000256" key="1">
    <source>
        <dbReference type="SAM" id="Phobius"/>
    </source>
</evidence>
<gene>
    <name evidence="3" type="ORF">AWN68_11685</name>
</gene>
<dbReference type="GO" id="GO:0016020">
    <property type="term" value="C:membrane"/>
    <property type="evidence" value="ECO:0007669"/>
    <property type="project" value="TreeGrafter"/>
</dbReference>
<dbReference type="RefSeq" id="WP_068418871.1">
    <property type="nucleotide sequence ID" value="NZ_LRDB01000051.1"/>
</dbReference>
<keyword evidence="1" id="KW-0472">Membrane</keyword>
<dbReference type="Proteomes" id="UP000075615">
    <property type="component" value="Unassembled WGS sequence"/>
</dbReference>
<keyword evidence="1" id="KW-1133">Transmembrane helix</keyword>
<reference evidence="3 4" key="1">
    <citation type="submission" date="2016-01" db="EMBL/GenBank/DDBJ databases">
        <title>Genome sequencing of Roseivirga echinicomitans KMM 6058.</title>
        <authorList>
            <person name="Selvaratnam C."/>
            <person name="Thevarajoo S."/>
            <person name="Goh K.M."/>
            <person name="Ee R."/>
            <person name="Chan K.-G."/>
            <person name="Chong C.S."/>
        </authorList>
    </citation>
    <scope>NUCLEOTIDE SEQUENCE [LARGE SCALE GENOMIC DNA]</scope>
    <source>
        <strain evidence="3 4">KMM 6058</strain>
    </source>
</reference>
<organism evidence="3 4">
    <name type="scientific">Roseivirga echinicomitans</name>
    <dbReference type="NCBI Taxonomy" id="296218"/>
    <lineage>
        <taxon>Bacteria</taxon>
        <taxon>Pseudomonadati</taxon>
        <taxon>Bacteroidota</taxon>
        <taxon>Cytophagia</taxon>
        <taxon>Cytophagales</taxon>
        <taxon>Roseivirgaceae</taxon>
        <taxon>Roseivirga</taxon>
    </lineage>
</organism>
<dbReference type="InterPro" id="IPR012171">
    <property type="entry name" value="Fatty_acid_desaturase"/>
</dbReference>
<dbReference type="Pfam" id="PF00487">
    <property type="entry name" value="FA_desaturase"/>
    <property type="match status" value="1"/>
</dbReference>
<dbReference type="OrthoDB" id="104711at2"/>
<evidence type="ECO:0000313" key="3">
    <source>
        <dbReference type="EMBL" id="KYG72417.1"/>
    </source>
</evidence>
<evidence type="ECO:0000259" key="2">
    <source>
        <dbReference type="Pfam" id="PF00487"/>
    </source>
</evidence>
<proteinExistence type="predicted"/>
<dbReference type="CDD" id="cd03506">
    <property type="entry name" value="Delta6-FADS-like"/>
    <property type="match status" value="1"/>
</dbReference>
<protein>
    <recommendedName>
        <fullName evidence="2">Fatty acid desaturase domain-containing protein</fullName>
    </recommendedName>
</protein>
<feature type="transmembrane region" description="Helical" evidence="1">
    <location>
        <begin position="55"/>
        <end position="74"/>
    </location>
</feature>
<feature type="domain" description="Fatty acid desaturase" evidence="2">
    <location>
        <begin position="84"/>
        <end position="352"/>
    </location>
</feature>